<dbReference type="PANTHER" id="PTHR42756">
    <property type="entry name" value="TRANSCRIPTIONAL REGULATOR, MARR"/>
    <property type="match status" value="1"/>
</dbReference>
<dbReference type="Pfam" id="PF01047">
    <property type="entry name" value="MarR"/>
    <property type="match status" value="1"/>
</dbReference>
<gene>
    <name evidence="5" type="ORF">PDESU_06236</name>
</gene>
<reference evidence="5 6" key="1">
    <citation type="submission" date="2019-04" db="EMBL/GenBank/DDBJ databases">
        <authorList>
            <person name="Van Vliet M D."/>
        </authorList>
    </citation>
    <scope>NUCLEOTIDE SEQUENCE [LARGE SCALE GENOMIC DNA]</scope>
    <source>
        <strain evidence="5 6">F1</strain>
    </source>
</reference>
<protein>
    <recommendedName>
        <fullName evidence="4">HTH marR-type domain-containing protein</fullName>
    </recommendedName>
</protein>
<keyword evidence="3" id="KW-0804">Transcription</keyword>
<evidence type="ECO:0000256" key="2">
    <source>
        <dbReference type="ARBA" id="ARBA00023125"/>
    </source>
</evidence>
<dbReference type="Proteomes" id="UP000366872">
    <property type="component" value="Unassembled WGS sequence"/>
</dbReference>
<dbReference type="RefSeq" id="WP_136083123.1">
    <property type="nucleotide sequence ID" value="NZ_CAAHFG010000005.1"/>
</dbReference>
<dbReference type="PRINTS" id="PR00598">
    <property type="entry name" value="HTHMARR"/>
</dbReference>
<dbReference type="GO" id="GO:0003677">
    <property type="term" value="F:DNA binding"/>
    <property type="evidence" value="ECO:0007669"/>
    <property type="project" value="UniProtKB-KW"/>
</dbReference>
<sequence>MTTRNPINGIIGQVARIREQANLLIEQELRNVNIAGILPAHGSILYFLFQQNEPVAMKEIVEKVGRVKSTVTGMVNTLEHYGYIEKFPSAEDGRVILVQLTEKGLAIRPEIEAISAKLIDQTYGDMPQADRTKLADLLARILDNLTAK</sequence>
<dbReference type="SMART" id="SM00347">
    <property type="entry name" value="HTH_MARR"/>
    <property type="match status" value="1"/>
</dbReference>
<dbReference type="InterPro" id="IPR023187">
    <property type="entry name" value="Tscrpt_reg_MarR-type_CS"/>
</dbReference>
<evidence type="ECO:0000313" key="5">
    <source>
        <dbReference type="EMBL" id="VGO17635.1"/>
    </source>
</evidence>
<name>A0A6C2UC47_PONDE</name>
<keyword evidence="6" id="KW-1185">Reference proteome</keyword>
<accession>A0A6C2UC47</accession>
<feature type="domain" description="HTH marR-type" evidence="4">
    <location>
        <begin position="4"/>
        <end position="143"/>
    </location>
</feature>
<evidence type="ECO:0000313" key="6">
    <source>
        <dbReference type="Proteomes" id="UP000366872"/>
    </source>
</evidence>
<dbReference type="PROSITE" id="PS50995">
    <property type="entry name" value="HTH_MARR_2"/>
    <property type="match status" value="1"/>
</dbReference>
<keyword evidence="2" id="KW-0238">DNA-binding</keyword>
<dbReference type="PROSITE" id="PS01117">
    <property type="entry name" value="HTH_MARR_1"/>
    <property type="match status" value="1"/>
</dbReference>
<dbReference type="PANTHER" id="PTHR42756:SF1">
    <property type="entry name" value="TRANSCRIPTIONAL REPRESSOR OF EMRAB OPERON"/>
    <property type="match status" value="1"/>
</dbReference>
<evidence type="ECO:0000256" key="1">
    <source>
        <dbReference type="ARBA" id="ARBA00023015"/>
    </source>
</evidence>
<evidence type="ECO:0000259" key="4">
    <source>
        <dbReference type="PROSITE" id="PS50995"/>
    </source>
</evidence>
<dbReference type="InterPro" id="IPR000835">
    <property type="entry name" value="HTH_MarR-typ"/>
</dbReference>
<dbReference type="GO" id="GO:0003700">
    <property type="term" value="F:DNA-binding transcription factor activity"/>
    <property type="evidence" value="ECO:0007669"/>
    <property type="project" value="InterPro"/>
</dbReference>
<keyword evidence="1" id="KW-0805">Transcription regulation</keyword>
<dbReference type="Gene3D" id="1.10.10.10">
    <property type="entry name" value="Winged helix-like DNA-binding domain superfamily/Winged helix DNA-binding domain"/>
    <property type="match status" value="1"/>
</dbReference>
<evidence type="ECO:0000256" key="3">
    <source>
        <dbReference type="ARBA" id="ARBA00023163"/>
    </source>
</evidence>
<dbReference type="SUPFAM" id="SSF46785">
    <property type="entry name" value="Winged helix' DNA-binding domain"/>
    <property type="match status" value="1"/>
</dbReference>
<dbReference type="InterPro" id="IPR036390">
    <property type="entry name" value="WH_DNA-bd_sf"/>
</dbReference>
<dbReference type="EMBL" id="CAAHFG010000005">
    <property type="protein sequence ID" value="VGO17635.1"/>
    <property type="molecule type" value="Genomic_DNA"/>
</dbReference>
<proteinExistence type="predicted"/>
<dbReference type="InterPro" id="IPR036388">
    <property type="entry name" value="WH-like_DNA-bd_sf"/>
</dbReference>
<organism evidence="5 6">
    <name type="scientific">Pontiella desulfatans</name>
    <dbReference type="NCBI Taxonomy" id="2750659"/>
    <lineage>
        <taxon>Bacteria</taxon>
        <taxon>Pseudomonadati</taxon>
        <taxon>Kiritimatiellota</taxon>
        <taxon>Kiritimatiellia</taxon>
        <taxon>Kiritimatiellales</taxon>
        <taxon>Pontiellaceae</taxon>
        <taxon>Pontiella</taxon>
    </lineage>
</organism>
<dbReference type="AlphaFoldDB" id="A0A6C2UC47"/>